<dbReference type="RefSeq" id="WP_185045246.1">
    <property type="nucleotide sequence ID" value="NZ_BAABFG010000005.1"/>
</dbReference>
<evidence type="ECO:0000256" key="1">
    <source>
        <dbReference type="SAM" id="Phobius"/>
    </source>
</evidence>
<dbReference type="NCBIfam" id="NF041646">
    <property type="entry name" value="VC0807_fam"/>
    <property type="match status" value="1"/>
</dbReference>
<feature type="transmembrane region" description="Helical" evidence="1">
    <location>
        <begin position="102"/>
        <end position="121"/>
    </location>
</feature>
<keyword evidence="1" id="KW-0812">Transmembrane</keyword>
<protein>
    <recommendedName>
        <fullName evidence="4">Intracellular septation protein A</fullName>
    </recommendedName>
</protein>
<feature type="transmembrane region" description="Helical" evidence="1">
    <location>
        <begin position="158"/>
        <end position="184"/>
    </location>
</feature>
<proteinExistence type="predicted"/>
<evidence type="ECO:0008006" key="4">
    <source>
        <dbReference type="Google" id="ProtNLM"/>
    </source>
</evidence>
<evidence type="ECO:0000313" key="2">
    <source>
        <dbReference type="EMBL" id="MBB4745009.1"/>
    </source>
</evidence>
<feature type="transmembrane region" description="Helical" evidence="1">
    <location>
        <begin position="44"/>
        <end position="65"/>
    </location>
</feature>
<name>A0A7W7MCC4_9ACTN</name>
<evidence type="ECO:0000313" key="3">
    <source>
        <dbReference type="Proteomes" id="UP000546162"/>
    </source>
</evidence>
<sequence length="220" mass="24056">MTAPAAPAKKPVKTPSRIALLLPLLIDFGLPLAVYYGLRAAGVDQWWSLLISATVPAVVVIARFVRSRKVDFLALFVLSAVALSVGVSAMTGDPRTMLIRDAWGGLIAGLIGVWLLASVGAGRPALMYLIRAFVRTKVGPEGLRAWESRWDTDRDFRFALRLLTFVWGCATLLNVVVTVLAAYLMPLDLAPAVLNASWPVILVPTLIFHLYYTKKKDLRA</sequence>
<accession>A0A7W7MCC4</accession>
<dbReference type="AlphaFoldDB" id="A0A7W7MCC4"/>
<dbReference type="Proteomes" id="UP000546162">
    <property type="component" value="Unassembled WGS sequence"/>
</dbReference>
<comment type="caution">
    <text evidence="2">The sequence shown here is derived from an EMBL/GenBank/DDBJ whole genome shotgun (WGS) entry which is preliminary data.</text>
</comment>
<keyword evidence="1" id="KW-1133">Transmembrane helix</keyword>
<feature type="transmembrane region" description="Helical" evidence="1">
    <location>
        <begin position="72"/>
        <end position="90"/>
    </location>
</feature>
<dbReference type="EMBL" id="JACHNB010000001">
    <property type="protein sequence ID" value="MBB4745009.1"/>
    <property type="molecule type" value="Genomic_DNA"/>
</dbReference>
<feature type="transmembrane region" description="Helical" evidence="1">
    <location>
        <begin position="196"/>
        <end position="212"/>
    </location>
</feature>
<gene>
    <name evidence="2" type="ORF">BJY16_008468</name>
</gene>
<organism evidence="2 3">
    <name type="scientific">Actinoplanes octamycinicus</name>
    <dbReference type="NCBI Taxonomy" id="135948"/>
    <lineage>
        <taxon>Bacteria</taxon>
        <taxon>Bacillati</taxon>
        <taxon>Actinomycetota</taxon>
        <taxon>Actinomycetes</taxon>
        <taxon>Micromonosporales</taxon>
        <taxon>Micromonosporaceae</taxon>
        <taxon>Actinoplanes</taxon>
    </lineage>
</organism>
<reference evidence="2 3" key="1">
    <citation type="submission" date="2020-08" db="EMBL/GenBank/DDBJ databases">
        <title>Sequencing the genomes of 1000 actinobacteria strains.</title>
        <authorList>
            <person name="Klenk H.-P."/>
        </authorList>
    </citation>
    <scope>NUCLEOTIDE SEQUENCE [LARGE SCALE GENOMIC DNA]</scope>
    <source>
        <strain evidence="2 3">DSM 45809</strain>
    </source>
</reference>
<keyword evidence="3" id="KW-1185">Reference proteome</keyword>
<keyword evidence="1" id="KW-0472">Membrane</keyword>
<feature type="transmembrane region" description="Helical" evidence="1">
    <location>
        <begin position="18"/>
        <end position="38"/>
    </location>
</feature>